<dbReference type="STRING" id="1210090.GCA_001613185_01407"/>
<dbReference type="EMBL" id="QNRE01000011">
    <property type="protein sequence ID" value="RBO87549.1"/>
    <property type="molecule type" value="Genomic_DNA"/>
</dbReference>
<proteinExistence type="predicted"/>
<comment type="caution">
    <text evidence="2">The sequence shown here is derived from an EMBL/GenBank/DDBJ whole genome shotgun (WGS) entry which is preliminary data.</text>
</comment>
<name>A0A366DDF4_9NOCA</name>
<dbReference type="RefSeq" id="WP_147265914.1">
    <property type="nucleotide sequence ID" value="NZ_QNRE01000011.1"/>
</dbReference>
<reference evidence="2 3" key="1">
    <citation type="submission" date="2018-06" db="EMBL/GenBank/DDBJ databases">
        <title>Genomic Encyclopedia of Type Strains, Phase IV (KMG-IV): sequencing the most valuable type-strain genomes for metagenomic binning, comparative biology and taxonomic classification.</title>
        <authorList>
            <person name="Goeker M."/>
        </authorList>
    </citation>
    <scope>NUCLEOTIDE SEQUENCE [LARGE SCALE GENOMIC DNA]</scope>
    <source>
        <strain evidence="2 3">DSM 44599</strain>
    </source>
</reference>
<evidence type="ECO:0000313" key="3">
    <source>
        <dbReference type="Proteomes" id="UP000252586"/>
    </source>
</evidence>
<accession>A0A366DDF4</accession>
<evidence type="ECO:0000256" key="1">
    <source>
        <dbReference type="SAM" id="MobiDB-lite"/>
    </source>
</evidence>
<protein>
    <submittedName>
        <fullName evidence="2">Uncharacterized protein</fullName>
    </submittedName>
</protein>
<evidence type="ECO:0000313" key="2">
    <source>
        <dbReference type="EMBL" id="RBO87549.1"/>
    </source>
</evidence>
<organism evidence="2 3">
    <name type="scientific">Nocardia puris</name>
    <dbReference type="NCBI Taxonomy" id="208602"/>
    <lineage>
        <taxon>Bacteria</taxon>
        <taxon>Bacillati</taxon>
        <taxon>Actinomycetota</taxon>
        <taxon>Actinomycetes</taxon>
        <taxon>Mycobacteriales</taxon>
        <taxon>Nocardiaceae</taxon>
        <taxon>Nocardia</taxon>
    </lineage>
</organism>
<sequence>MTAVRRDANSIEHLDHDPACESGDHDPDVPRADYWIDSHGCHQAFWCAACVENGREGFRRHESMMCRKCGRVFKRFAAGLKVVPLR</sequence>
<dbReference type="AlphaFoldDB" id="A0A366DDF4"/>
<keyword evidence="3" id="KW-1185">Reference proteome</keyword>
<feature type="region of interest" description="Disordered" evidence="1">
    <location>
        <begin position="1"/>
        <end position="25"/>
    </location>
</feature>
<gene>
    <name evidence="2" type="ORF">DFR74_111256</name>
</gene>
<dbReference type="Proteomes" id="UP000252586">
    <property type="component" value="Unassembled WGS sequence"/>
</dbReference>